<feature type="compositionally biased region" description="Basic and acidic residues" evidence="2">
    <location>
        <begin position="228"/>
        <end position="245"/>
    </location>
</feature>
<feature type="region of interest" description="Disordered" evidence="2">
    <location>
        <begin position="200"/>
        <end position="245"/>
    </location>
</feature>
<name>A0A9D4ASK4_9SAUR</name>
<evidence type="ECO:0000313" key="3">
    <source>
        <dbReference type="EMBL" id="KAH1166860.1"/>
    </source>
</evidence>
<evidence type="ECO:0008006" key="5">
    <source>
        <dbReference type="Google" id="ProtNLM"/>
    </source>
</evidence>
<dbReference type="AlphaFoldDB" id="A0A9D4ASK4"/>
<dbReference type="PANTHER" id="PTHR12756">
    <property type="entry name" value="CYTOSOLIC CARBOXYPEPTIDASE"/>
    <property type="match status" value="1"/>
</dbReference>
<proteinExistence type="predicted"/>
<evidence type="ECO:0000313" key="4">
    <source>
        <dbReference type="Proteomes" id="UP000827986"/>
    </source>
</evidence>
<evidence type="ECO:0000256" key="1">
    <source>
        <dbReference type="ARBA" id="ARBA00001947"/>
    </source>
</evidence>
<dbReference type="PANTHER" id="PTHR12756:SF9">
    <property type="entry name" value="CYTOSOLIC CARBOXYPEPTIDASE 6"/>
    <property type="match status" value="1"/>
</dbReference>
<keyword evidence="4" id="KW-1185">Reference proteome</keyword>
<organism evidence="3 4">
    <name type="scientific">Mauremys mutica</name>
    <name type="common">yellowpond turtle</name>
    <dbReference type="NCBI Taxonomy" id="74926"/>
    <lineage>
        <taxon>Eukaryota</taxon>
        <taxon>Metazoa</taxon>
        <taxon>Chordata</taxon>
        <taxon>Craniata</taxon>
        <taxon>Vertebrata</taxon>
        <taxon>Euteleostomi</taxon>
        <taxon>Archelosauria</taxon>
        <taxon>Testudinata</taxon>
        <taxon>Testudines</taxon>
        <taxon>Cryptodira</taxon>
        <taxon>Durocryptodira</taxon>
        <taxon>Testudinoidea</taxon>
        <taxon>Geoemydidae</taxon>
        <taxon>Geoemydinae</taxon>
        <taxon>Mauremys</taxon>
    </lineage>
</organism>
<evidence type="ECO:0000256" key="2">
    <source>
        <dbReference type="SAM" id="MobiDB-lite"/>
    </source>
</evidence>
<dbReference type="InterPro" id="IPR050821">
    <property type="entry name" value="Cytosolic_carboxypeptidase"/>
</dbReference>
<dbReference type="Proteomes" id="UP000827986">
    <property type="component" value="Unassembled WGS sequence"/>
</dbReference>
<dbReference type="Gene3D" id="3.40.630.10">
    <property type="entry name" value="Zn peptidases"/>
    <property type="match status" value="1"/>
</dbReference>
<gene>
    <name evidence="3" type="ORF">KIL84_016032</name>
</gene>
<comment type="caution">
    <text evidence="3">The sequence shown here is derived from an EMBL/GenBank/DDBJ whole genome shotgun (WGS) entry which is preliminary data.</text>
</comment>
<dbReference type="SUPFAM" id="SSF53187">
    <property type="entry name" value="Zn-dependent exopeptidases"/>
    <property type="match status" value="1"/>
</dbReference>
<dbReference type="EMBL" id="JAHDVG010000487">
    <property type="protein sequence ID" value="KAH1166860.1"/>
    <property type="molecule type" value="Genomic_DNA"/>
</dbReference>
<protein>
    <recommendedName>
        <fullName evidence="5">Cytosolic carboxypeptidase 6</fullName>
    </recommendedName>
</protein>
<feature type="non-terminal residue" evidence="3">
    <location>
        <position position="245"/>
    </location>
</feature>
<reference evidence="3" key="1">
    <citation type="submission" date="2021-09" db="EMBL/GenBank/DDBJ databases">
        <title>The genome of Mauremys mutica provides insights into the evolution of semi-aquatic lifestyle.</title>
        <authorList>
            <person name="Gong S."/>
            <person name="Gao Y."/>
        </authorList>
    </citation>
    <scope>NUCLEOTIDE SEQUENCE</scope>
    <source>
        <strain evidence="3">MM-2020</strain>
        <tissue evidence="3">Muscle</tissue>
    </source>
</reference>
<accession>A0A9D4ASK4</accession>
<sequence length="245" mass="28060">EPFPRDLGSLHHGHDESLENILVVLAFKYNKDDLIKPNVVPCYNVLHPRISTALETLMNESSQATMRWKISLEFYIDIHAHSTMMNGFMYGNIFEEEERFQRQAIFPKLLCQNAEDFSFSSTSFNRDAVKAGTGRRFLGGLLDHSSYCYTLEVSFYSYILGGTTSTVPYTEEAYMKLGRNVARTFLDYYRLNTISERPLAPIPNTRKEKMPPFKCATRRGPGNSHAGRKLEKRSQTNPTEHSHSS</sequence>
<comment type="cofactor">
    <cofactor evidence="1">
        <name>Zn(2+)</name>
        <dbReference type="ChEBI" id="CHEBI:29105"/>
    </cofactor>
</comment>